<dbReference type="EMBL" id="JAGKQQ010000001">
    <property type="protein sequence ID" value="MBP3958635.1"/>
    <property type="molecule type" value="Genomic_DNA"/>
</dbReference>
<evidence type="ECO:0000313" key="1">
    <source>
        <dbReference type="EMBL" id="MBP3958635.1"/>
    </source>
</evidence>
<dbReference type="RefSeq" id="WP_210658803.1">
    <property type="nucleotide sequence ID" value="NZ_JAGKQQ010000001.1"/>
</dbReference>
<sequence length="85" mass="9162">MTRTEVEGLVGAPVPSDIHPATITGGKVTYHTAYEADLEPPATVRPIRHTKVIGPAPARTLVTLEFDATQPGHPLVEVHYPDPLF</sequence>
<reference evidence="1 2" key="1">
    <citation type="submission" date="2021-04" db="EMBL/GenBank/DDBJ databases">
        <authorList>
            <person name="Ivanova A."/>
        </authorList>
    </citation>
    <scope>NUCLEOTIDE SEQUENCE [LARGE SCALE GENOMIC DNA]</scope>
    <source>
        <strain evidence="1 2">G18</strain>
    </source>
</reference>
<keyword evidence="2" id="KW-1185">Reference proteome</keyword>
<accession>A0ABS5BY95</accession>
<organism evidence="1 2">
    <name type="scientific">Gemmata palustris</name>
    <dbReference type="NCBI Taxonomy" id="2822762"/>
    <lineage>
        <taxon>Bacteria</taxon>
        <taxon>Pseudomonadati</taxon>
        <taxon>Planctomycetota</taxon>
        <taxon>Planctomycetia</taxon>
        <taxon>Gemmatales</taxon>
        <taxon>Gemmataceae</taxon>
        <taxon>Gemmata</taxon>
    </lineage>
</organism>
<name>A0ABS5BY95_9BACT</name>
<protein>
    <submittedName>
        <fullName evidence="1">Uncharacterized protein</fullName>
    </submittedName>
</protein>
<proteinExistence type="predicted"/>
<gene>
    <name evidence="1" type="ORF">J8F10_25590</name>
</gene>
<dbReference type="Proteomes" id="UP000676565">
    <property type="component" value="Unassembled WGS sequence"/>
</dbReference>
<comment type="caution">
    <text evidence="1">The sequence shown here is derived from an EMBL/GenBank/DDBJ whole genome shotgun (WGS) entry which is preliminary data.</text>
</comment>
<evidence type="ECO:0000313" key="2">
    <source>
        <dbReference type="Proteomes" id="UP000676565"/>
    </source>
</evidence>